<evidence type="ECO:0000313" key="3">
    <source>
        <dbReference type="Proteomes" id="UP001224775"/>
    </source>
</evidence>
<gene>
    <name evidence="2" type="ORF">QTG54_000409</name>
</gene>
<dbReference type="Pfam" id="PF00612">
    <property type="entry name" value="IQ"/>
    <property type="match status" value="2"/>
</dbReference>
<name>A0AAD9DJX4_9STRA</name>
<comment type="caution">
    <text evidence="2">The sequence shown here is derived from an EMBL/GenBank/DDBJ whole genome shotgun (WGS) entry which is preliminary data.</text>
</comment>
<dbReference type="SMART" id="SM00015">
    <property type="entry name" value="IQ"/>
    <property type="match status" value="4"/>
</dbReference>
<dbReference type="PROSITE" id="PS50096">
    <property type="entry name" value="IQ"/>
    <property type="match status" value="3"/>
</dbReference>
<evidence type="ECO:0000313" key="2">
    <source>
        <dbReference type="EMBL" id="KAK1748470.1"/>
    </source>
</evidence>
<proteinExistence type="predicted"/>
<dbReference type="EMBL" id="JATAAI010000001">
    <property type="protein sequence ID" value="KAK1748470.1"/>
    <property type="molecule type" value="Genomic_DNA"/>
</dbReference>
<dbReference type="InterPro" id="IPR000048">
    <property type="entry name" value="IQ_motif_EF-hand-BS"/>
</dbReference>
<sequence>MMAEDSYSILREAQLINNDLGRHSVKCNFSTRLSGRFYQNCSLERYTMRRSRLSEMQSKRRRLERELVLEKRRVTLLGERLVEMENAREFALDMIFAIQRGVLGLQALVRRRQAMKLLESMKQRVRMRDMIVLFCQSRYRGWRGRLRAASTREYVRQQLMNKCATTIQTSIRCHSQRKVYLVMLLERQILRDRSATSIQAVFRGHRMQRLYCEEMQRRQAAALAVQRAYRGMQGRRVAKRLREELARLRAEAEEKPKRIPLHMRRYSTYGASVNGSQSQQRRSSILTRRRGSIDLTKTSQSAFNSANSSMIQEWMPMKTTVLQQP</sequence>
<organism evidence="2 3">
    <name type="scientific">Skeletonema marinoi</name>
    <dbReference type="NCBI Taxonomy" id="267567"/>
    <lineage>
        <taxon>Eukaryota</taxon>
        <taxon>Sar</taxon>
        <taxon>Stramenopiles</taxon>
        <taxon>Ochrophyta</taxon>
        <taxon>Bacillariophyta</taxon>
        <taxon>Coscinodiscophyceae</taxon>
        <taxon>Thalassiosirophycidae</taxon>
        <taxon>Thalassiosirales</taxon>
        <taxon>Skeletonemataceae</taxon>
        <taxon>Skeletonema</taxon>
        <taxon>Skeletonema marinoi-dohrnii complex</taxon>
    </lineage>
</organism>
<evidence type="ECO:0000256" key="1">
    <source>
        <dbReference type="SAM" id="MobiDB-lite"/>
    </source>
</evidence>
<accession>A0AAD9DJX4</accession>
<feature type="compositionally biased region" description="Polar residues" evidence="1">
    <location>
        <begin position="270"/>
        <end position="286"/>
    </location>
</feature>
<dbReference type="Gene3D" id="1.20.5.190">
    <property type="match status" value="1"/>
</dbReference>
<reference evidence="2" key="1">
    <citation type="submission" date="2023-06" db="EMBL/GenBank/DDBJ databases">
        <title>Survivors Of The Sea: Transcriptome response of Skeletonema marinoi to long-term dormancy.</title>
        <authorList>
            <person name="Pinder M.I.M."/>
            <person name="Kourtchenko O."/>
            <person name="Robertson E.K."/>
            <person name="Larsson T."/>
            <person name="Maumus F."/>
            <person name="Osuna-Cruz C.M."/>
            <person name="Vancaester E."/>
            <person name="Stenow R."/>
            <person name="Vandepoele K."/>
            <person name="Ploug H."/>
            <person name="Bruchert V."/>
            <person name="Godhe A."/>
            <person name="Topel M."/>
        </authorList>
    </citation>
    <scope>NUCLEOTIDE SEQUENCE</scope>
    <source>
        <strain evidence="2">R05AC</strain>
    </source>
</reference>
<feature type="region of interest" description="Disordered" evidence="1">
    <location>
        <begin position="270"/>
        <end position="291"/>
    </location>
</feature>
<protein>
    <submittedName>
        <fullName evidence="2">Uncharacterized protein</fullName>
    </submittedName>
</protein>
<dbReference type="AlphaFoldDB" id="A0AAD9DJX4"/>
<keyword evidence="3" id="KW-1185">Reference proteome</keyword>
<dbReference type="Proteomes" id="UP001224775">
    <property type="component" value="Unassembled WGS sequence"/>
</dbReference>